<dbReference type="PROSITE" id="PS00854">
    <property type="entry name" value="PROTEASOME_BETA_1"/>
    <property type="match status" value="1"/>
</dbReference>
<evidence type="ECO:0000256" key="10">
    <source>
        <dbReference type="RuleBase" id="RU004203"/>
    </source>
</evidence>
<dbReference type="GO" id="GO:0005737">
    <property type="term" value="C:cytoplasm"/>
    <property type="evidence" value="ECO:0007669"/>
    <property type="project" value="UniProtKB-SubCell"/>
</dbReference>
<evidence type="ECO:0000256" key="4">
    <source>
        <dbReference type="ARBA" id="ARBA00022698"/>
    </source>
</evidence>
<evidence type="ECO:0000256" key="1">
    <source>
        <dbReference type="ARBA" id="ARBA00001198"/>
    </source>
</evidence>
<reference evidence="11 12" key="1">
    <citation type="journal article" date="2017" name="Gigascience">
        <title>Draft genome of the honey bee ectoparasitic mite, Tropilaelaps mercedesae, is shaped by the parasitic life history.</title>
        <authorList>
            <person name="Dong X."/>
            <person name="Armstrong S.D."/>
            <person name="Xia D."/>
            <person name="Makepeace B.L."/>
            <person name="Darby A.C."/>
            <person name="Kadowaki T."/>
        </authorList>
    </citation>
    <scope>NUCLEOTIDE SEQUENCE [LARGE SCALE GENOMIC DNA]</scope>
    <source>
        <strain evidence="11">Wuxi-XJTLU</strain>
    </source>
</reference>
<keyword evidence="12" id="KW-1185">Reference proteome</keyword>
<dbReference type="GO" id="GO:0019774">
    <property type="term" value="C:proteasome core complex, beta-subunit complex"/>
    <property type="evidence" value="ECO:0007669"/>
    <property type="project" value="UniProtKB-ARBA"/>
</dbReference>
<evidence type="ECO:0000256" key="3">
    <source>
        <dbReference type="ARBA" id="ARBA00022670"/>
    </source>
</evidence>
<dbReference type="PROSITE" id="PS51476">
    <property type="entry name" value="PROTEASOME_BETA_2"/>
    <property type="match status" value="1"/>
</dbReference>
<protein>
    <recommendedName>
        <fullName evidence="10">Proteasome subunit beta</fullName>
    </recommendedName>
</protein>
<sequence length="212" mass="23178">MQPLPDMLNEPVSMGTTLVAIQCKDGVVLAADSRTTAGSYIVNRVSNKITQITDYIYCCRSGAASDSEIFAEAVSYQLDLYEREMGQQATVRTAANVLRGLCYEYRDRIQASLICAGWDPQGGGQVYSVARGGSLVQQQMALSGSGSVYIMGYMDSQYKPDMTKEECAELCLRAIALAMKRDAASGGVCRLVIITKDRVEKRTIPNDQLPQF</sequence>
<dbReference type="CDD" id="cd03762">
    <property type="entry name" value="proteasome_beta_type_6"/>
    <property type="match status" value="1"/>
</dbReference>
<dbReference type="EMBL" id="MNPL01023288">
    <property type="protein sequence ID" value="OQR68823.1"/>
    <property type="molecule type" value="Genomic_DNA"/>
</dbReference>
<dbReference type="FunCoup" id="A0A1V9X621">
    <property type="interactions" value="914"/>
</dbReference>
<evidence type="ECO:0000256" key="5">
    <source>
        <dbReference type="ARBA" id="ARBA00022801"/>
    </source>
</evidence>
<gene>
    <name evidence="11" type="ORF">BIW11_12655</name>
</gene>
<accession>A0A1V9X621</accession>
<evidence type="ECO:0000256" key="7">
    <source>
        <dbReference type="ARBA" id="ARBA00024953"/>
    </source>
</evidence>
<keyword evidence="2 10" id="KW-0963">Cytoplasm</keyword>
<keyword evidence="6 10" id="KW-0647">Proteasome</keyword>
<evidence type="ECO:0000256" key="2">
    <source>
        <dbReference type="ARBA" id="ARBA00022490"/>
    </source>
</evidence>
<comment type="similarity">
    <text evidence="10">Belongs to the peptidase T1B family.</text>
</comment>
<dbReference type="InterPro" id="IPR001353">
    <property type="entry name" value="Proteasome_sua/b"/>
</dbReference>
<dbReference type="SUPFAM" id="SSF56235">
    <property type="entry name" value="N-terminal nucleophile aminohydrolases (Ntn hydrolases)"/>
    <property type="match status" value="1"/>
</dbReference>
<comment type="caution">
    <text evidence="11">The sequence shown here is derived from an EMBL/GenBank/DDBJ whole genome shotgun (WGS) entry which is preliminary data.</text>
</comment>
<evidence type="ECO:0000256" key="9">
    <source>
        <dbReference type="PIRSR" id="PIRSR600243-1"/>
    </source>
</evidence>
<comment type="catalytic activity">
    <reaction evidence="1">
        <text>Cleavage of peptide bonds with very broad specificity.</text>
        <dbReference type="EC" id="3.4.25.1"/>
    </reaction>
</comment>
<dbReference type="Gene3D" id="3.60.20.10">
    <property type="entry name" value="Glutamine Phosphoribosylpyrophosphate, subunit 1, domain 1"/>
    <property type="match status" value="1"/>
</dbReference>
<evidence type="ECO:0000256" key="8">
    <source>
        <dbReference type="ARBA" id="ARBA00026071"/>
    </source>
</evidence>
<feature type="active site" description="Nucleophile" evidence="9">
    <location>
        <position position="16"/>
    </location>
</feature>
<organism evidence="11 12">
    <name type="scientific">Tropilaelaps mercedesae</name>
    <dbReference type="NCBI Taxonomy" id="418985"/>
    <lineage>
        <taxon>Eukaryota</taxon>
        <taxon>Metazoa</taxon>
        <taxon>Ecdysozoa</taxon>
        <taxon>Arthropoda</taxon>
        <taxon>Chelicerata</taxon>
        <taxon>Arachnida</taxon>
        <taxon>Acari</taxon>
        <taxon>Parasitiformes</taxon>
        <taxon>Mesostigmata</taxon>
        <taxon>Gamasina</taxon>
        <taxon>Dermanyssoidea</taxon>
        <taxon>Laelapidae</taxon>
        <taxon>Tropilaelaps</taxon>
    </lineage>
</organism>
<evidence type="ECO:0000313" key="12">
    <source>
        <dbReference type="Proteomes" id="UP000192247"/>
    </source>
</evidence>
<dbReference type="InterPro" id="IPR023333">
    <property type="entry name" value="Proteasome_suB-type"/>
</dbReference>
<dbReference type="GO" id="GO:0051603">
    <property type="term" value="P:proteolysis involved in protein catabolic process"/>
    <property type="evidence" value="ECO:0007669"/>
    <property type="project" value="InterPro"/>
</dbReference>
<proteinExistence type="inferred from homology"/>
<comment type="subcellular location">
    <subcellularLocation>
        <location evidence="10">Cytoplasm</location>
    </subcellularLocation>
    <subcellularLocation>
        <location evidence="10">Nucleus</location>
    </subcellularLocation>
</comment>
<dbReference type="Pfam" id="PF00227">
    <property type="entry name" value="Proteasome"/>
    <property type="match status" value="1"/>
</dbReference>
<dbReference type="STRING" id="418985.A0A1V9X621"/>
<dbReference type="PANTHER" id="PTHR32194:SF0">
    <property type="entry name" value="ATP-DEPENDENT PROTEASE SUBUNIT HSLV"/>
    <property type="match status" value="1"/>
</dbReference>
<name>A0A1V9X621_9ACAR</name>
<comment type="function">
    <text evidence="7">Non-catalytic component of the proteasome, a multicatalytic proteinase complex which is characterized by its ability to cleave peptides with Arg, Phe, Tyr, Leu, and Glu adjacent to the leaving group at neutral or slightly basic pH. The proteasome has an ATP-dependent proteolytic activity.</text>
</comment>
<dbReference type="InterPro" id="IPR016050">
    <property type="entry name" value="Proteasome_bsu_CS"/>
</dbReference>
<dbReference type="AlphaFoldDB" id="A0A1V9X621"/>
<keyword evidence="3" id="KW-0645">Protease</keyword>
<comment type="subunit">
    <text evidence="10">Component of the proteasome complex.</text>
</comment>
<dbReference type="Proteomes" id="UP000192247">
    <property type="component" value="Unassembled WGS sequence"/>
</dbReference>
<keyword evidence="4" id="KW-0888">Threonine protease</keyword>
<dbReference type="PANTHER" id="PTHR32194">
    <property type="entry name" value="METALLOPROTEASE TLDD"/>
    <property type="match status" value="1"/>
</dbReference>
<dbReference type="InParanoid" id="A0A1V9X621"/>
<dbReference type="GO" id="GO:0005634">
    <property type="term" value="C:nucleus"/>
    <property type="evidence" value="ECO:0007669"/>
    <property type="project" value="UniProtKB-SubCell"/>
</dbReference>
<dbReference type="PRINTS" id="PR00141">
    <property type="entry name" value="PROTEASOME"/>
</dbReference>
<dbReference type="GO" id="GO:0004298">
    <property type="term" value="F:threonine-type endopeptidase activity"/>
    <property type="evidence" value="ECO:0007669"/>
    <property type="project" value="UniProtKB-KW"/>
</dbReference>
<dbReference type="InterPro" id="IPR000243">
    <property type="entry name" value="Pept_T1A_subB"/>
</dbReference>
<comment type="function">
    <text evidence="10">Component of the proteasome, a multicatalytic proteinase complex which is characterized by its ability to cleave peptides with Arg, Phe, Tyr, Leu, and Glu adjacent to the leaving group at neutral or slightly basic pH. The proteasome has an ATP-dependent proteolytic activity.</text>
</comment>
<evidence type="ECO:0000256" key="6">
    <source>
        <dbReference type="ARBA" id="ARBA00022942"/>
    </source>
</evidence>
<dbReference type="OrthoDB" id="7854943at2759"/>
<comment type="subunit">
    <text evidence="8">The 26S proteasome consists of a 20S proteasome core and two 19S regulatory subunits. The 20S proteasome core is composed of 28 subunits that are arranged in four stacked rings, resulting in a barrel-shaped structure. The two end rings are each formed by seven alpha subunits, and the two central rings are each formed by seven beta subunits. The catalytic chamber with the active sites is on the inside of the barrel.</text>
</comment>
<dbReference type="InterPro" id="IPR029055">
    <property type="entry name" value="Ntn_hydrolases_N"/>
</dbReference>
<keyword evidence="10" id="KW-0539">Nucleus</keyword>
<evidence type="ECO:0000313" key="11">
    <source>
        <dbReference type="EMBL" id="OQR68823.1"/>
    </source>
</evidence>
<keyword evidence="5" id="KW-0378">Hydrolase</keyword>